<organism evidence="1 2">
    <name type="scientific">Quercus suber</name>
    <name type="common">Cork oak</name>
    <dbReference type="NCBI Taxonomy" id="58331"/>
    <lineage>
        <taxon>Eukaryota</taxon>
        <taxon>Viridiplantae</taxon>
        <taxon>Streptophyta</taxon>
        <taxon>Embryophyta</taxon>
        <taxon>Tracheophyta</taxon>
        <taxon>Spermatophyta</taxon>
        <taxon>Magnoliopsida</taxon>
        <taxon>eudicotyledons</taxon>
        <taxon>Gunneridae</taxon>
        <taxon>Pentapetalae</taxon>
        <taxon>rosids</taxon>
        <taxon>fabids</taxon>
        <taxon>Fagales</taxon>
        <taxon>Fagaceae</taxon>
        <taxon>Quercus</taxon>
    </lineage>
</organism>
<keyword evidence="2" id="KW-1185">Reference proteome</keyword>
<protein>
    <submittedName>
        <fullName evidence="1">Uncharacterized protein</fullName>
    </submittedName>
</protein>
<comment type="caution">
    <text evidence="1">The sequence shown here is derived from an EMBL/GenBank/DDBJ whole genome shotgun (WGS) entry which is preliminary data.</text>
</comment>
<name>A0AAW0LL83_QUESU</name>
<proteinExistence type="predicted"/>
<evidence type="ECO:0000313" key="1">
    <source>
        <dbReference type="EMBL" id="KAK7852219.1"/>
    </source>
</evidence>
<gene>
    <name evidence="1" type="ORF">CFP56_039809</name>
</gene>
<dbReference type="AlphaFoldDB" id="A0AAW0LL83"/>
<dbReference type="EMBL" id="PKMF04000078">
    <property type="protein sequence ID" value="KAK7852219.1"/>
    <property type="molecule type" value="Genomic_DNA"/>
</dbReference>
<accession>A0AAW0LL83</accession>
<dbReference type="Proteomes" id="UP000237347">
    <property type="component" value="Unassembled WGS sequence"/>
</dbReference>
<sequence length="70" mass="7220">MSLVISNLPLSSSHTSTFSDVAGLISLAQFLTSLANSKTSLSLTSHSINSLALSTLTVTASKPQWTSLGP</sequence>
<reference evidence="1 2" key="1">
    <citation type="journal article" date="2018" name="Sci. Data">
        <title>The draft genome sequence of cork oak.</title>
        <authorList>
            <person name="Ramos A.M."/>
            <person name="Usie A."/>
            <person name="Barbosa P."/>
            <person name="Barros P.M."/>
            <person name="Capote T."/>
            <person name="Chaves I."/>
            <person name="Simoes F."/>
            <person name="Abreu I."/>
            <person name="Carrasquinho I."/>
            <person name="Faro C."/>
            <person name="Guimaraes J.B."/>
            <person name="Mendonca D."/>
            <person name="Nobrega F."/>
            <person name="Rodrigues L."/>
            <person name="Saibo N.J.M."/>
            <person name="Varela M.C."/>
            <person name="Egas C."/>
            <person name="Matos J."/>
            <person name="Miguel C.M."/>
            <person name="Oliveira M.M."/>
            <person name="Ricardo C.P."/>
            <person name="Goncalves S."/>
        </authorList>
    </citation>
    <scope>NUCLEOTIDE SEQUENCE [LARGE SCALE GENOMIC DNA]</scope>
    <source>
        <strain evidence="2">cv. HL8</strain>
    </source>
</reference>
<evidence type="ECO:0000313" key="2">
    <source>
        <dbReference type="Proteomes" id="UP000237347"/>
    </source>
</evidence>